<keyword evidence="3" id="KW-1185">Reference proteome</keyword>
<gene>
    <name evidence="2" type="ORF">HNQ97_001197</name>
</gene>
<organism evidence="2 3">
    <name type="scientific">Aminobacter ciceronei</name>
    <dbReference type="NCBI Taxonomy" id="150723"/>
    <lineage>
        <taxon>Bacteria</taxon>
        <taxon>Pseudomonadati</taxon>
        <taxon>Pseudomonadota</taxon>
        <taxon>Alphaproteobacteria</taxon>
        <taxon>Hyphomicrobiales</taxon>
        <taxon>Phyllobacteriaceae</taxon>
        <taxon>Aminobacter</taxon>
    </lineage>
</organism>
<comment type="caution">
    <text evidence="2">The sequence shown here is derived from an EMBL/GenBank/DDBJ whole genome shotgun (WGS) entry which is preliminary data.</text>
</comment>
<accession>A0ABR6C384</accession>
<proteinExistence type="predicted"/>
<evidence type="ECO:0000313" key="2">
    <source>
        <dbReference type="EMBL" id="MBA9019206.1"/>
    </source>
</evidence>
<feature type="compositionally biased region" description="Basic and acidic residues" evidence="1">
    <location>
        <begin position="85"/>
        <end position="95"/>
    </location>
</feature>
<dbReference type="Proteomes" id="UP000587524">
    <property type="component" value="Unassembled WGS sequence"/>
</dbReference>
<reference evidence="2 3" key="1">
    <citation type="submission" date="2020-08" db="EMBL/GenBank/DDBJ databases">
        <title>Genomic Encyclopedia of Type Strains, Phase IV (KMG-IV): sequencing the most valuable type-strain genomes for metagenomic binning, comparative biology and taxonomic classification.</title>
        <authorList>
            <person name="Goeker M."/>
        </authorList>
    </citation>
    <scope>NUCLEOTIDE SEQUENCE [LARGE SCALE GENOMIC DNA]</scope>
    <source>
        <strain evidence="2 3">DSM 17455</strain>
    </source>
</reference>
<dbReference type="EMBL" id="JACJHZ010000004">
    <property type="protein sequence ID" value="MBA9019206.1"/>
    <property type="molecule type" value="Genomic_DNA"/>
</dbReference>
<evidence type="ECO:0000256" key="1">
    <source>
        <dbReference type="SAM" id="MobiDB-lite"/>
    </source>
</evidence>
<protein>
    <submittedName>
        <fullName evidence="2">Uncharacterized protein</fullName>
    </submittedName>
</protein>
<name>A0ABR6C384_9HYPH</name>
<evidence type="ECO:0000313" key="3">
    <source>
        <dbReference type="Proteomes" id="UP000587524"/>
    </source>
</evidence>
<feature type="region of interest" description="Disordered" evidence="1">
    <location>
        <begin position="1"/>
        <end position="22"/>
    </location>
</feature>
<sequence>MRATGSGVRPVDTRMASSSKASICTPDDFSQCVPLRPVRSVRASPYAKARENGSVCCGLKKSRPIAAGSLRGRIGNPRHTQQGRRLVDRGNRDPVRAQARTA</sequence>
<feature type="region of interest" description="Disordered" evidence="1">
    <location>
        <begin position="68"/>
        <end position="102"/>
    </location>
</feature>